<name>A0A6A6VHZ9_9PLEO</name>
<reference evidence="1" key="1">
    <citation type="journal article" date="2020" name="Stud. Mycol.">
        <title>101 Dothideomycetes genomes: a test case for predicting lifestyles and emergence of pathogens.</title>
        <authorList>
            <person name="Haridas S."/>
            <person name="Albert R."/>
            <person name="Binder M."/>
            <person name="Bloem J."/>
            <person name="Labutti K."/>
            <person name="Salamov A."/>
            <person name="Andreopoulos B."/>
            <person name="Baker S."/>
            <person name="Barry K."/>
            <person name="Bills G."/>
            <person name="Bluhm B."/>
            <person name="Cannon C."/>
            <person name="Castanera R."/>
            <person name="Culley D."/>
            <person name="Daum C."/>
            <person name="Ezra D."/>
            <person name="Gonzalez J."/>
            <person name="Henrissat B."/>
            <person name="Kuo A."/>
            <person name="Liang C."/>
            <person name="Lipzen A."/>
            <person name="Lutzoni F."/>
            <person name="Magnuson J."/>
            <person name="Mondo S."/>
            <person name="Nolan M."/>
            <person name="Ohm R."/>
            <person name="Pangilinan J."/>
            <person name="Park H.-J."/>
            <person name="Ramirez L."/>
            <person name="Alfaro M."/>
            <person name="Sun H."/>
            <person name="Tritt A."/>
            <person name="Yoshinaga Y."/>
            <person name="Zwiers L.-H."/>
            <person name="Turgeon B."/>
            <person name="Goodwin S."/>
            <person name="Spatafora J."/>
            <person name="Crous P."/>
            <person name="Grigoriev I."/>
        </authorList>
    </citation>
    <scope>NUCLEOTIDE SEQUENCE</scope>
    <source>
        <strain evidence="1">CBS 119925</strain>
    </source>
</reference>
<dbReference type="AlphaFoldDB" id="A0A6A6VHZ9"/>
<evidence type="ECO:0000313" key="2">
    <source>
        <dbReference type="Proteomes" id="UP000799440"/>
    </source>
</evidence>
<gene>
    <name evidence="1" type="ORF">M011DRAFT_515200</name>
</gene>
<proteinExistence type="predicted"/>
<dbReference type="EMBL" id="MU006568">
    <property type="protein sequence ID" value="KAF2748737.1"/>
    <property type="molecule type" value="Genomic_DNA"/>
</dbReference>
<organism evidence="1 2">
    <name type="scientific">Sporormia fimetaria CBS 119925</name>
    <dbReference type="NCBI Taxonomy" id="1340428"/>
    <lineage>
        <taxon>Eukaryota</taxon>
        <taxon>Fungi</taxon>
        <taxon>Dikarya</taxon>
        <taxon>Ascomycota</taxon>
        <taxon>Pezizomycotina</taxon>
        <taxon>Dothideomycetes</taxon>
        <taxon>Pleosporomycetidae</taxon>
        <taxon>Pleosporales</taxon>
        <taxon>Sporormiaceae</taxon>
        <taxon>Sporormia</taxon>
    </lineage>
</organism>
<accession>A0A6A6VHZ9</accession>
<protein>
    <submittedName>
        <fullName evidence="1">Uncharacterized protein</fullName>
    </submittedName>
</protein>
<keyword evidence="2" id="KW-1185">Reference proteome</keyword>
<sequence length="170" mass="18979">MCWSRMWLSLALCRQLPTYHTYGTSSRHSQLNQMWFCIPQQQFGALNPTTPPDISPRRVPQHHNVSLIAANDCRPLSVLGKLEAGATPLPPTPTERFPATPAVAKYGTTNCVVEEAAPPGTPKCGLRREKMHVTETRGRRYELALQSQVEIGFEFIQDARIRRPVACVGV</sequence>
<evidence type="ECO:0000313" key="1">
    <source>
        <dbReference type="EMBL" id="KAF2748737.1"/>
    </source>
</evidence>
<dbReference type="Proteomes" id="UP000799440">
    <property type="component" value="Unassembled WGS sequence"/>
</dbReference>